<dbReference type="PANTHER" id="PTHR10344:SF4">
    <property type="entry name" value="UMP-CMP KINASE 2, MITOCHONDRIAL"/>
    <property type="match status" value="1"/>
</dbReference>
<keyword evidence="5 12" id="KW-0545">Nucleotide biosynthesis</keyword>
<dbReference type="GO" id="GO:0004798">
    <property type="term" value="F:dTMP kinase activity"/>
    <property type="evidence" value="ECO:0007669"/>
    <property type="project" value="UniProtKB-UniRule"/>
</dbReference>
<dbReference type="EC" id="2.7.4.9" evidence="2 12"/>
<feature type="domain" description="Thymidylate kinase-like" evidence="13">
    <location>
        <begin position="9"/>
        <end position="196"/>
    </location>
</feature>
<dbReference type="GO" id="GO:0006233">
    <property type="term" value="P:dTDP biosynthetic process"/>
    <property type="evidence" value="ECO:0007669"/>
    <property type="project" value="InterPro"/>
</dbReference>
<gene>
    <name evidence="12" type="primary">tmk</name>
    <name evidence="14" type="ORF">DM484_09080</name>
</gene>
<comment type="function">
    <text evidence="11 12">Phosphorylation of dTMP to form dTDP in both de novo and salvage pathways of dTTP synthesis.</text>
</comment>
<dbReference type="GO" id="GO:0006227">
    <property type="term" value="P:dUDP biosynthetic process"/>
    <property type="evidence" value="ECO:0007669"/>
    <property type="project" value="TreeGrafter"/>
</dbReference>
<evidence type="ECO:0000256" key="2">
    <source>
        <dbReference type="ARBA" id="ARBA00012980"/>
    </source>
</evidence>
<evidence type="ECO:0000256" key="8">
    <source>
        <dbReference type="ARBA" id="ARBA00022840"/>
    </source>
</evidence>
<keyword evidence="6 12" id="KW-0547">Nucleotide-binding</keyword>
<evidence type="ECO:0000256" key="12">
    <source>
        <dbReference type="HAMAP-Rule" id="MF_00165"/>
    </source>
</evidence>
<comment type="caution">
    <text evidence="14">The sequence shown here is derived from an EMBL/GenBank/DDBJ whole genome shotgun (WGS) entry which is preliminary data.</text>
</comment>
<proteinExistence type="inferred from homology"/>
<dbReference type="GO" id="GO:0006235">
    <property type="term" value="P:dTTP biosynthetic process"/>
    <property type="evidence" value="ECO:0007669"/>
    <property type="project" value="UniProtKB-UniRule"/>
</dbReference>
<evidence type="ECO:0000256" key="4">
    <source>
        <dbReference type="ARBA" id="ARBA00022679"/>
    </source>
</evidence>
<evidence type="ECO:0000259" key="13">
    <source>
        <dbReference type="Pfam" id="PF02223"/>
    </source>
</evidence>
<dbReference type="GO" id="GO:0005829">
    <property type="term" value="C:cytosol"/>
    <property type="evidence" value="ECO:0007669"/>
    <property type="project" value="TreeGrafter"/>
</dbReference>
<evidence type="ECO:0000256" key="5">
    <source>
        <dbReference type="ARBA" id="ARBA00022727"/>
    </source>
</evidence>
<sequence>MNKGCFITLEGGEGMGKTTNLVFIRDFLVSLGKRVIVTREPGGTPLGERIRDLFLTGGEIAPETELLLVFAARAQHLRDVIEPALASDAWVVCDRFTDASYAYQGGGRHVDSEFILNLEKMVQKGRKPDLTLLFDAPPEIGIARAKNRGVSDRMEAESLAFHSRVRNTYLLLAGLFPDRIRLVDASLPLENVQKAITTHLKSLCVP</sequence>
<dbReference type="FunFam" id="3.40.50.300:FF:000225">
    <property type="entry name" value="Thymidylate kinase"/>
    <property type="match status" value="1"/>
</dbReference>
<evidence type="ECO:0000313" key="14">
    <source>
        <dbReference type="EMBL" id="PZN80950.1"/>
    </source>
</evidence>
<keyword evidence="4 12" id="KW-0808">Transferase</keyword>
<dbReference type="Gene3D" id="3.40.50.300">
    <property type="entry name" value="P-loop containing nucleotide triphosphate hydrolases"/>
    <property type="match status" value="1"/>
</dbReference>
<protein>
    <recommendedName>
        <fullName evidence="3 12">Thymidylate kinase</fullName>
        <ecNumber evidence="2 12">2.7.4.9</ecNumber>
    </recommendedName>
    <alternativeName>
        <fullName evidence="9 12">dTMP kinase</fullName>
    </alternativeName>
</protein>
<dbReference type="InterPro" id="IPR039430">
    <property type="entry name" value="Thymidylate_kin-like_dom"/>
</dbReference>
<dbReference type="EMBL" id="QJPH01000276">
    <property type="protein sequence ID" value="PZN80950.1"/>
    <property type="molecule type" value="Genomic_DNA"/>
</dbReference>
<evidence type="ECO:0000256" key="6">
    <source>
        <dbReference type="ARBA" id="ARBA00022741"/>
    </source>
</evidence>
<keyword evidence="7 12" id="KW-0418">Kinase</keyword>
<evidence type="ECO:0000256" key="9">
    <source>
        <dbReference type="ARBA" id="ARBA00029962"/>
    </source>
</evidence>
<reference evidence="14 15" key="1">
    <citation type="journal article" date="2018" name="Aquat. Microb. Ecol.">
        <title>Gammaproteobacterial methanotrophs dominate.</title>
        <authorList>
            <person name="Rissanen A.J."/>
            <person name="Saarenheimo J."/>
            <person name="Tiirola M."/>
            <person name="Peura S."/>
            <person name="Aalto S.L."/>
            <person name="Karvinen A."/>
            <person name="Nykanen H."/>
        </authorList>
    </citation>
    <scope>NUCLEOTIDE SEQUENCE [LARGE SCALE GENOMIC DNA]</scope>
    <source>
        <strain evidence="14">AMbin10</strain>
    </source>
</reference>
<accession>A0A2W4T0L9</accession>
<dbReference type="Proteomes" id="UP000249396">
    <property type="component" value="Unassembled WGS sequence"/>
</dbReference>
<dbReference type="SUPFAM" id="SSF52540">
    <property type="entry name" value="P-loop containing nucleoside triphosphate hydrolases"/>
    <property type="match status" value="1"/>
</dbReference>
<feature type="binding site" evidence="12">
    <location>
        <begin position="11"/>
        <end position="18"/>
    </location>
    <ligand>
        <name>ATP</name>
        <dbReference type="ChEBI" id="CHEBI:30616"/>
    </ligand>
</feature>
<evidence type="ECO:0000256" key="7">
    <source>
        <dbReference type="ARBA" id="ARBA00022777"/>
    </source>
</evidence>
<dbReference type="NCBIfam" id="TIGR00041">
    <property type="entry name" value="DTMP_kinase"/>
    <property type="match status" value="1"/>
</dbReference>
<dbReference type="GO" id="GO:0005524">
    <property type="term" value="F:ATP binding"/>
    <property type="evidence" value="ECO:0007669"/>
    <property type="project" value="UniProtKB-UniRule"/>
</dbReference>
<evidence type="ECO:0000256" key="1">
    <source>
        <dbReference type="ARBA" id="ARBA00009776"/>
    </source>
</evidence>
<dbReference type="CDD" id="cd01672">
    <property type="entry name" value="TMPK"/>
    <property type="match status" value="1"/>
</dbReference>
<dbReference type="AlphaFoldDB" id="A0A2W4T0L9"/>
<keyword evidence="8 12" id="KW-0067">ATP-binding</keyword>
<evidence type="ECO:0000313" key="15">
    <source>
        <dbReference type="Proteomes" id="UP000249396"/>
    </source>
</evidence>
<organism evidence="14 15">
    <name type="scientific">Candidatus Methylumidiphilus alinenensis</name>
    <dbReference type="NCBI Taxonomy" id="2202197"/>
    <lineage>
        <taxon>Bacteria</taxon>
        <taxon>Pseudomonadati</taxon>
        <taxon>Pseudomonadota</taxon>
        <taxon>Gammaproteobacteria</taxon>
        <taxon>Methylococcales</taxon>
        <taxon>Candidatus Methylumidiphilus</taxon>
    </lineage>
</organism>
<dbReference type="InterPro" id="IPR018094">
    <property type="entry name" value="Thymidylate_kinase"/>
</dbReference>
<evidence type="ECO:0000256" key="11">
    <source>
        <dbReference type="ARBA" id="ARBA00057735"/>
    </source>
</evidence>
<dbReference type="HAMAP" id="MF_00165">
    <property type="entry name" value="Thymidylate_kinase"/>
    <property type="match status" value="1"/>
</dbReference>
<comment type="similarity">
    <text evidence="1 12">Belongs to the thymidylate kinase family.</text>
</comment>
<evidence type="ECO:0000256" key="10">
    <source>
        <dbReference type="ARBA" id="ARBA00048743"/>
    </source>
</evidence>
<evidence type="ECO:0000256" key="3">
    <source>
        <dbReference type="ARBA" id="ARBA00017144"/>
    </source>
</evidence>
<dbReference type="Pfam" id="PF02223">
    <property type="entry name" value="Thymidylate_kin"/>
    <property type="match status" value="1"/>
</dbReference>
<name>A0A2W4T0L9_9GAMM</name>
<comment type="catalytic activity">
    <reaction evidence="10 12">
        <text>dTMP + ATP = dTDP + ADP</text>
        <dbReference type="Rhea" id="RHEA:13517"/>
        <dbReference type="ChEBI" id="CHEBI:30616"/>
        <dbReference type="ChEBI" id="CHEBI:58369"/>
        <dbReference type="ChEBI" id="CHEBI:63528"/>
        <dbReference type="ChEBI" id="CHEBI:456216"/>
        <dbReference type="EC" id="2.7.4.9"/>
    </reaction>
</comment>
<dbReference type="PANTHER" id="PTHR10344">
    <property type="entry name" value="THYMIDYLATE KINASE"/>
    <property type="match status" value="1"/>
</dbReference>
<dbReference type="InterPro" id="IPR027417">
    <property type="entry name" value="P-loop_NTPase"/>
</dbReference>